<keyword evidence="3" id="KW-1185">Reference proteome</keyword>
<evidence type="ECO:0000313" key="2">
    <source>
        <dbReference type="EMBL" id="KAI5629379.1"/>
    </source>
</evidence>
<name>A0AAD5B8N9_SILAS</name>
<organism evidence="2 3">
    <name type="scientific">Silurus asotus</name>
    <name type="common">Amur catfish</name>
    <name type="synonym">Parasilurus asotus</name>
    <dbReference type="NCBI Taxonomy" id="30991"/>
    <lineage>
        <taxon>Eukaryota</taxon>
        <taxon>Metazoa</taxon>
        <taxon>Chordata</taxon>
        <taxon>Craniata</taxon>
        <taxon>Vertebrata</taxon>
        <taxon>Euteleostomi</taxon>
        <taxon>Actinopterygii</taxon>
        <taxon>Neopterygii</taxon>
        <taxon>Teleostei</taxon>
        <taxon>Ostariophysi</taxon>
        <taxon>Siluriformes</taxon>
        <taxon>Siluridae</taxon>
        <taxon>Silurus</taxon>
    </lineage>
</organism>
<sequence>MAGQQCPPGFIWDSLVRNCISQDLLWQTQKPFAGKRNSKCPASHHRSDNTNSNDKDDVCPHVNSKQEVFDCEMGWGRGSCKARGEPVVPLPATELGDSALVTTKTVQLVDYSHCDAP</sequence>
<dbReference type="EMBL" id="MU535751">
    <property type="protein sequence ID" value="KAI5629379.1"/>
    <property type="molecule type" value="Genomic_DNA"/>
</dbReference>
<dbReference type="Proteomes" id="UP001205998">
    <property type="component" value="Unassembled WGS sequence"/>
</dbReference>
<evidence type="ECO:0000313" key="3">
    <source>
        <dbReference type="Proteomes" id="UP001205998"/>
    </source>
</evidence>
<reference evidence="2" key="1">
    <citation type="submission" date="2018-07" db="EMBL/GenBank/DDBJ databases">
        <title>Comparative genomics of catfishes provides insights into carnivory and benthic adaptation.</title>
        <authorList>
            <person name="Zhang Y."/>
            <person name="Wang D."/>
            <person name="Peng Z."/>
            <person name="Zheng S."/>
            <person name="Shao F."/>
            <person name="Tao W."/>
        </authorList>
    </citation>
    <scope>NUCLEOTIDE SEQUENCE</scope>
    <source>
        <strain evidence="2">Chongqing</strain>
    </source>
</reference>
<feature type="region of interest" description="Disordered" evidence="1">
    <location>
        <begin position="33"/>
        <end position="59"/>
    </location>
</feature>
<comment type="caution">
    <text evidence="2">The sequence shown here is derived from an EMBL/GenBank/DDBJ whole genome shotgun (WGS) entry which is preliminary data.</text>
</comment>
<feature type="compositionally biased region" description="Basic and acidic residues" evidence="1">
    <location>
        <begin position="45"/>
        <end position="59"/>
    </location>
</feature>
<dbReference type="AlphaFoldDB" id="A0AAD5B8N9"/>
<evidence type="ECO:0000256" key="1">
    <source>
        <dbReference type="SAM" id="MobiDB-lite"/>
    </source>
</evidence>
<accession>A0AAD5B8N9</accession>
<proteinExistence type="predicted"/>
<gene>
    <name evidence="2" type="ORF">C0J50_2311</name>
</gene>
<protein>
    <submittedName>
        <fullName evidence="2">Uncharacterized protein</fullName>
    </submittedName>
</protein>